<dbReference type="Proteomes" id="UP000095282">
    <property type="component" value="Unplaced"/>
</dbReference>
<accession>A0A1I7TDF7</accession>
<evidence type="ECO:0000313" key="1">
    <source>
        <dbReference type="Proteomes" id="UP000095282"/>
    </source>
</evidence>
<dbReference type="AlphaFoldDB" id="A0A1I7TDF7"/>
<keyword evidence="1" id="KW-1185">Reference proteome</keyword>
<dbReference type="WBParaSite" id="Csp11.Scaffold585.g4839.t1">
    <property type="protein sequence ID" value="Csp11.Scaffold585.g4839.t1"/>
    <property type="gene ID" value="Csp11.Scaffold585.g4839"/>
</dbReference>
<sequence>MSVDGASVADGRRDETNITTWHNRRKKRWKRDKNIVDSKVNELGRNGCSQEEHPIGVIEKSRFNSILQPNEHEFELLKNKETEWKKDVHT</sequence>
<evidence type="ECO:0000313" key="2">
    <source>
        <dbReference type="WBParaSite" id="Csp11.Scaffold585.g4839.t1"/>
    </source>
</evidence>
<reference evidence="2" key="1">
    <citation type="submission" date="2016-11" db="UniProtKB">
        <authorList>
            <consortium name="WormBaseParasite"/>
        </authorList>
    </citation>
    <scope>IDENTIFICATION</scope>
</reference>
<protein>
    <submittedName>
        <fullName evidence="2">Uncharacterized protein</fullName>
    </submittedName>
</protein>
<name>A0A1I7TDF7_9PELO</name>
<organism evidence="1 2">
    <name type="scientific">Caenorhabditis tropicalis</name>
    <dbReference type="NCBI Taxonomy" id="1561998"/>
    <lineage>
        <taxon>Eukaryota</taxon>
        <taxon>Metazoa</taxon>
        <taxon>Ecdysozoa</taxon>
        <taxon>Nematoda</taxon>
        <taxon>Chromadorea</taxon>
        <taxon>Rhabditida</taxon>
        <taxon>Rhabditina</taxon>
        <taxon>Rhabditomorpha</taxon>
        <taxon>Rhabditoidea</taxon>
        <taxon>Rhabditidae</taxon>
        <taxon>Peloderinae</taxon>
        <taxon>Caenorhabditis</taxon>
    </lineage>
</organism>
<proteinExistence type="predicted"/>